<evidence type="ECO:0000256" key="3">
    <source>
        <dbReference type="ARBA" id="ARBA00022679"/>
    </source>
</evidence>
<accession>A0A6A6KVK6</accession>
<evidence type="ECO:0000256" key="4">
    <source>
        <dbReference type="ARBA" id="ARBA00022692"/>
    </source>
</evidence>
<comment type="caution">
    <text evidence="10">The sequence shown here is derived from an EMBL/GenBank/DDBJ whole genome shotgun (WGS) entry which is preliminary data.</text>
</comment>
<dbReference type="GO" id="GO:0006612">
    <property type="term" value="P:protein targeting to membrane"/>
    <property type="evidence" value="ECO:0007669"/>
    <property type="project" value="TreeGrafter"/>
</dbReference>
<comment type="domain">
    <text evidence="8">The DHHC domain is required for palmitoyltransferase activity.</text>
</comment>
<name>A0A6A6KVK6_HEVBR</name>
<dbReference type="Pfam" id="PF01529">
    <property type="entry name" value="DHHC"/>
    <property type="match status" value="1"/>
</dbReference>
<keyword evidence="7 8" id="KW-0012">Acyltransferase</keyword>
<comment type="catalytic activity">
    <reaction evidence="8">
        <text>L-cysteinyl-[protein] + hexadecanoyl-CoA = S-hexadecanoyl-L-cysteinyl-[protein] + CoA</text>
        <dbReference type="Rhea" id="RHEA:36683"/>
        <dbReference type="Rhea" id="RHEA-COMP:10131"/>
        <dbReference type="Rhea" id="RHEA-COMP:11032"/>
        <dbReference type="ChEBI" id="CHEBI:29950"/>
        <dbReference type="ChEBI" id="CHEBI:57287"/>
        <dbReference type="ChEBI" id="CHEBI:57379"/>
        <dbReference type="ChEBI" id="CHEBI:74151"/>
        <dbReference type="EC" id="2.3.1.225"/>
    </reaction>
</comment>
<evidence type="ECO:0000256" key="1">
    <source>
        <dbReference type="ARBA" id="ARBA00004127"/>
    </source>
</evidence>
<dbReference type="PANTHER" id="PTHR22883">
    <property type="entry name" value="ZINC FINGER DHHC DOMAIN CONTAINING PROTEIN"/>
    <property type="match status" value="1"/>
</dbReference>
<evidence type="ECO:0000256" key="6">
    <source>
        <dbReference type="ARBA" id="ARBA00023136"/>
    </source>
</evidence>
<keyword evidence="6 8" id="KW-0472">Membrane</keyword>
<sequence length="374" mass="41895">MEFINSQGNEEDLEMESIALSSPTMQEHAANALNNDCKGNNPHEQNKTITMKLRNILVTIREKFNAMTKFVEDQWLKRYGPATDLDRTRAYQGWPGNNVFFFHGRLVCGPDPKGLLLTTVSIVLSSWIFAMYTGDEDDLPLNSSLILTLSLVLTMIVLVNLFLVSAIDPGIIPRNDQTPLEEIGTSDGGSRRKKVTINGVEVKLKYCRICKIFRPPRSCHCAICNNCVEKFDHHCPWIGHCIALILPDICDLSPEFLYLHIFILFLENPKRLSKIGTGLLGMLLNSPETLALLLFSFAAIWFLGGLAIFHAYLIAINQTAYENFRQCYVGSGNPFDRGILCNIKEALFSPLQPSKVDFHAEITPTGHSNAEMEG</sequence>
<evidence type="ECO:0000313" key="10">
    <source>
        <dbReference type="EMBL" id="KAF2292215.1"/>
    </source>
</evidence>
<comment type="similarity">
    <text evidence="2 8">Belongs to the DHHC palmitoyltransferase family.</text>
</comment>
<evidence type="ECO:0000256" key="2">
    <source>
        <dbReference type="ARBA" id="ARBA00008574"/>
    </source>
</evidence>
<dbReference type="EMBL" id="JAAGAX010000014">
    <property type="protein sequence ID" value="KAF2292215.1"/>
    <property type="molecule type" value="Genomic_DNA"/>
</dbReference>
<feature type="domain" description="Palmitoyltransferase DHHC" evidence="9">
    <location>
        <begin position="203"/>
        <end position="243"/>
    </location>
</feature>
<protein>
    <recommendedName>
        <fullName evidence="8">S-acyltransferase</fullName>
        <ecNumber evidence="8">2.3.1.225</ecNumber>
    </recommendedName>
    <alternativeName>
        <fullName evidence="8">Palmitoyltransferase</fullName>
    </alternativeName>
</protein>
<reference evidence="10 11" key="1">
    <citation type="journal article" date="2020" name="Mol. Plant">
        <title>The Chromosome-Based Rubber Tree Genome Provides New Insights into Spurge Genome Evolution and Rubber Biosynthesis.</title>
        <authorList>
            <person name="Liu J."/>
            <person name="Shi C."/>
            <person name="Shi C.C."/>
            <person name="Li W."/>
            <person name="Zhang Q.J."/>
            <person name="Zhang Y."/>
            <person name="Li K."/>
            <person name="Lu H.F."/>
            <person name="Shi C."/>
            <person name="Zhu S.T."/>
            <person name="Xiao Z.Y."/>
            <person name="Nan H."/>
            <person name="Yue Y."/>
            <person name="Zhu X.G."/>
            <person name="Wu Y."/>
            <person name="Hong X.N."/>
            <person name="Fan G.Y."/>
            <person name="Tong Y."/>
            <person name="Zhang D."/>
            <person name="Mao C.L."/>
            <person name="Liu Y.L."/>
            <person name="Hao S.J."/>
            <person name="Liu W.Q."/>
            <person name="Lv M.Q."/>
            <person name="Zhang H.B."/>
            <person name="Liu Y."/>
            <person name="Hu-Tang G.R."/>
            <person name="Wang J.P."/>
            <person name="Wang J.H."/>
            <person name="Sun Y.H."/>
            <person name="Ni S.B."/>
            <person name="Chen W.B."/>
            <person name="Zhang X.C."/>
            <person name="Jiao Y.N."/>
            <person name="Eichler E.E."/>
            <person name="Li G.H."/>
            <person name="Liu X."/>
            <person name="Gao L.Z."/>
        </authorList>
    </citation>
    <scope>NUCLEOTIDE SEQUENCE [LARGE SCALE GENOMIC DNA]</scope>
    <source>
        <strain evidence="11">cv. GT1</strain>
        <tissue evidence="10">Leaf</tissue>
    </source>
</reference>
<dbReference type="GO" id="GO:0005794">
    <property type="term" value="C:Golgi apparatus"/>
    <property type="evidence" value="ECO:0007669"/>
    <property type="project" value="TreeGrafter"/>
</dbReference>
<dbReference type="PROSITE" id="PS50216">
    <property type="entry name" value="DHHC"/>
    <property type="match status" value="1"/>
</dbReference>
<feature type="transmembrane region" description="Helical" evidence="8">
    <location>
        <begin position="114"/>
        <end position="133"/>
    </location>
</feature>
<keyword evidence="4 8" id="KW-0812">Transmembrane</keyword>
<keyword evidence="5 8" id="KW-1133">Transmembrane helix</keyword>
<organism evidence="10 11">
    <name type="scientific">Hevea brasiliensis</name>
    <name type="common">Para rubber tree</name>
    <name type="synonym">Siphonia brasiliensis</name>
    <dbReference type="NCBI Taxonomy" id="3981"/>
    <lineage>
        <taxon>Eukaryota</taxon>
        <taxon>Viridiplantae</taxon>
        <taxon>Streptophyta</taxon>
        <taxon>Embryophyta</taxon>
        <taxon>Tracheophyta</taxon>
        <taxon>Spermatophyta</taxon>
        <taxon>Magnoliopsida</taxon>
        <taxon>eudicotyledons</taxon>
        <taxon>Gunneridae</taxon>
        <taxon>Pentapetalae</taxon>
        <taxon>rosids</taxon>
        <taxon>fabids</taxon>
        <taxon>Malpighiales</taxon>
        <taxon>Euphorbiaceae</taxon>
        <taxon>Crotonoideae</taxon>
        <taxon>Micrandreae</taxon>
        <taxon>Hevea</taxon>
    </lineage>
</organism>
<evidence type="ECO:0000259" key="9">
    <source>
        <dbReference type="Pfam" id="PF01529"/>
    </source>
</evidence>
<dbReference type="GO" id="GO:0005783">
    <property type="term" value="C:endoplasmic reticulum"/>
    <property type="evidence" value="ECO:0007669"/>
    <property type="project" value="TreeGrafter"/>
</dbReference>
<evidence type="ECO:0000256" key="5">
    <source>
        <dbReference type="ARBA" id="ARBA00022989"/>
    </source>
</evidence>
<dbReference type="InterPro" id="IPR001594">
    <property type="entry name" value="Palmitoyltrfase_DHHC"/>
</dbReference>
<dbReference type="EC" id="2.3.1.225" evidence="8"/>
<dbReference type="GO" id="GO:0019706">
    <property type="term" value="F:protein-cysteine S-palmitoyltransferase activity"/>
    <property type="evidence" value="ECO:0007669"/>
    <property type="project" value="UniProtKB-EC"/>
</dbReference>
<evidence type="ECO:0000313" key="11">
    <source>
        <dbReference type="Proteomes" id="UP000467840"/>
    </source>
</evidence>
<proteinExistence type="inferred from homology"/>
<gene>
    <name evidence="10" type="ORF">GH714_016994</name>
</gene>
<evidence type="ECO:0000256" key="7">
    <source>
        <dbReference type="ARBA" id="ARBA00023315"/>
    </source>
</evidence>
<dbReference type="InterPro" id="IPR039859">
    <property type="entry name" value="PFA4/ZDH16/20/ERF2-like"/>
</dbReference>
<comment type="subcellular location">
    <subcellularLocation>
        <location evidence="1">Endomembrane system</location>
        <topology evidence="1">Multi-pass membrane protein</topology>
    </subcellularLocation>
</comment>
<feature type="transmembrane region" description="Helical" evidence="8">
    <location>
        <begin position="145"/>
        <end position="167"/>
    </location>
</feature>
<evidence type="ECO:0000256" key="8">
    <source>
        <dbReference type="RuleBase" id="RU079119"/>
    </source>
</evidence>
<dbReference type="AlphaFoldDB" id="A0A6A6KVK6"/>
<dbReference type="PANTHER" id="PTHR22883:SF57">
    <property type="entry name" value="S-ACYLTRANSFERASE"/>
    <property type="match status" value="1"/>
</dbReference>
<keyword evidence="11" id="KW-1185">Reference proteome</keyword>
<feature type="transmembrane region" description="Helical" evidence="8">
    <location>
        <begin position="290"/>
        <end position="315"/>
    </location>
</feature>
<keyword evidence="3 8" id="KW-0808">Transferase</keyword>
<dbReference type="Proteomes" id="UP000467840">
    <property type="component" value="Chromosome 13"/>
</dbReference>